<evidence type="ECO:0000313" key="3">
    <source>
        <dbReference type="Proteomes" id="UP000787472"/>
    </source>
</evidence>
<protein>
    <submittedName>
        <fullName evidence="2">Alpha/beta hydrolase</fullName>
    </submittedName>
</protein>
<dbReference type="Pfam" id="PF12697">
    <property type="entry name" value="Abhydrolase_6"/>
    <property type="match status" value="1"/>
</dbReference>
<organism evidence="2 3">
    <name type="scientific">Pseudomaricurvus hydrocarbonicus</name>
    <dbReference type="NCBI Taxonomy" id="1470433"/>
    <lineage>
        <taxon>Bacteria</taxon>
        <taxon>Pseudomonadati</taxon>
        <taxon>Pseudomonadota</taxon>
        <taxon>Gammaproteobacteria</taxon>
        <taxon>Cellvibrionales</taxon>
        <taxon>Cellvibrionaceae</taxon>
        <taxon>Pseudomaricurvus</taxon>
    </lineage>
</organism>
<name>A0A9E5MNP4_9GAMM</name>
<comment type="caution">
    <text evidence="2">The sequence shown here is derived from an EMBL/GenBank/DDBJ whole genome shotgun (WGS) entry which is preliminary data.</text>
</comment>
<gene>
    <name evidence="2" type="ORF">G8770_18725</name>
</gene>
<dbReference type="SUPFAM" id="SSF53474">
    <property type="entry name" value="alpha/beta-Hydrolases"/>
    <property type="match status" value="1"/>
</dbReference>
<dbReference type="Proteomes" id="UP000787472">
    <property type="component" value="Unassembled WGS sequence"/>
</dbReference>
<proteinExistence type="predicted"/>
<dbReference type="RefSeq" id="WP_167190551.1">
    <property type="nucleotide sequence ID" value="NZ_JAAONZ010000018.1"/>
</dbReference>
<keyword evidence="2" id="KW-0378">Hydrolase</keyword>
<feature type="domain" description="AB hydrolase-1" evidence="1">
    <location>
        <begin position="16"/>
        <end position="254"/>
    </location>
</feature>
<dbReference type="InterPro" id="IPR000073">
    <property type="entry name" value="AB_hydrolase_1"/>
</dbReference>
<dbReference type="PANTHER" id="PTHR43798">
    <property type="entry name" value="MONOACYLGLYCEROL LIPASE"/>
    <property type="match status" value="1"/>
</dbReference>
<dbReference type="Gene3D" id="3.40.50.1820">
    <property type="entry name" value="alpha/beta hydrolase"/>
    <property type="match status" value="1"/>
</dbReference>
<dbReference type="InterPro" id="IPR029058">
    <property type="entry name" value="AB_hydrolase_fold"/>
</dbReference>
<sequence>MNIDPYYEQQGSGSPIVFIHGSYATTSTWKKMVEALAGEHQCILIKLPGHGGAPEAEDFSAPTVDTELAIIEQVVEALTDQPIHLVGHSYGGVVALSQALKGNLAVKQMTLFEPVAVWVLQAAQDRDMQQRVAEFLGLYRDEASRKVPYACSRVIDFWGGDGAFAPLPDFIKDGMEPLLVNNLRHWDVCTGIQHSLQQVQSCEVPTRVVYGTQSNPVAHAISDHLYQQLPNCQRSIIEGASHFLVTSHAQSCVDALLGE</sequence>
<accession>A0A9E5MNP4</accession>
<reference evidence="2" key="1">
    <citation type="submission" date="2020-03" db="EMBL/GenBank/DDBJ databases">
        <authorList>
            <person name="Guo F."/>
        </authorList>
    </citation>
    <scope>NUCLEOTIDE SEQUENCE</scope>
    <source>
        <strain evidence="2">JCM 30134</strain>
    </source>
</reference>
<keyword evidence="3" id="KW-1185">Reference proteome</keyword>
<evidence type="ECO:0000259" key="1">
    <source>
        <dbReference type="Pfam" id="PF12697"/>
    </source>
</evidence>
<dbReference type="InterPro" id="IPR050266">
    <property type="entry name" value="AB_hydrolase_sf"/>
</dbReference>
<dbReference type="AlphaFoldDB" id="A0A9E5MNP4"/>
<dbReference type="GO" id="GO:0016787">
    <property type="term" value="F:hydrolase activity"/>
    <property type="evidence" value="ECO:0007669"/>
    <property type="project" value="UniProtKB-KW"/>
</dbReference>
<evidence type="ECO:0000313" key="2">
    <source>
        <dbReference type="EMBL" id="NHO67585.1"/>
    </source>
</evidence>
<dbReference type="EMBL" id="JAAONZ010000018">
    <property type="protein sequence ID" value="NHO67585.1"/>
    <property type="molecule type" value="Genomic_DNA"/>
</dbReference>